<dbReference type="AlphaFoldDB" id="A0AAX6FAF5"/>
<proteinExistence type="predicted"/>
<reference evidence="1" key="2">
    <citation type="submission" date="2023-04" db="EMBL/GenBank/DDBJ databases">
        <authorList>
            <person name="Bruccoleri R.E."/>
            <person name="Oakeley E.J."/>
            <person name="Faust A.-M."/>
            <person name="Dessus-Babus S."/>
            <person name="Altorfer M."/>
            <person name="Burckhardt D."/>
            <person name="Oertli M."/>
            <person name="Naumann U."/>
            <person name="Petersen F."/>
            <person name="Wong J."/>
        </authorList>
    </citation>
    <scope>NUCLEOTIDE SEQUENCE</scope>
    <source>
        <strain evidence="1">GSM-AAB239-AS_SAM_17_03QT</strain>
        <tissue evidence="1">Leaf</tissue>
    </source>
</reference>
<name>A0AAX6FAF5_IRIPA</name>
<evidence type="ECO:0000313" key="2">
    <source>
        <dbReference type="Proteomes" id="UP001140949"/>
    </source>
</evidence>
<evidence type="ECO:0000313" key="1">
    <source>
        <dbReference type="EMBL" id="KAJ6813179.1"/>
    </source>
</evidence>
<accession>A0AAX6FAF5</accession>
<reference evidence="1" key="1">
    <citation type="journal article" date="2023" name="GigaByte">
        <title>Genome assembly of the bearded iris, Iris pallida Lam.</title>
        <authorList>
            <person name="Bruccoleri R.E."/>
            <person name="Oakeley E.J."/>
            <person name="Faust A.M.E."/>
            <person name="Altorfer M."/>
            <person name="Dessus-Babus S."/>
            <person name="Burckhardt D."/>
            <person name="Oertli M."/>
            <person name="Naumann U."/>
            <person name="Petersen F."/>
            <person name="Wong J."/>
        </authorList>
    </citation>
    <scope>NUCLEOTIDE SEQUENCE</scope>
    <source>
        <strain evidence="1">GSM-AAB239-AS_SAM_17_03QT</strain>
    </source>
</reference>
<gene>
    <name evidence="1" type="ORF">M6B38_145650</name>
</gene>
<keyword evidence="2" id="KW-1185">Reference proteome</keyword>
<sequence length="53" mass="6000">MHGAVVVGLHRWFGGPNNGIPVGSNRHRRCLRSIPYEGTYCCGHDVDPFVDYW</sequence>
<dbReference type="EMBL" id="JANAVB010030759">
    <property type="protein sequence ID" value="KAJ6813179.1"/>
    <property type="molecule type" value="Genomic_DNA"/>
</dbReference>
<comment type="caution">
    <text evidence="1">The sequence shown here is derived from an EMBL/GenBank/DDBJ whole genome shotgun (WGS) entry which is preliminary data.</text>
</comment>
<protein>
    <submittedName>
        <fullName evidence="1">Synaptotagmin-2</fullName>
    </submittedName>
</protein>
<dbReference type="Proteomes" id="UP001140949">
    <property type="component" value="Unassembled WGS sequence"/>
</dbReference>
<organism evidence="1 2">
    <name type="scientific">Iris pallida</name>
    <name type="common">Sweet iris</name>
    <dbReference type="NCBI Taxonomy" id="29817"/>
    <lineage>
        <taxon>Eukaryota</taxon>
        <taxon>Viridiplantae</taxon>
        <taxon>Streptophyta</taxon>
        <taxon>Embryophyta</taxon>
        <taxon>Tracheophyta</taxon>
        <taxon>Spermatophyta</taxon>
        <taxon>Magnoliopsida</taxon>
        <taxon>Liliopsida</taxon>
        <taxon>Asparagales</taxon>
        <taxon>Iridaceae</taxon>
        <taxon>Iridoideae</taxon>
        <taxon>Irideae</taxon>
        <taxon>Iris</taxon>
    </lineage>
</organism>